<dbReference type="CDD" id="cd06578">
    <property type="entry name" value="HemD"/>
    <property type="match status" value="1"/>
</dbReference>
<feature type="domain" description="Tetrapyrrole methylase" evidence="6">
    <location>
        <begin position="5"/>
        <end position="217"/>
    </location>
</feature>
<dbReference type="PANTHER" id="PTHR45790">
    <property type="entry name" value="SIROHEME SYNTHASE-RELATED"/>
    <property type="match status" value="1"/>
</dbReference>
<keyword evidence="5" id="KW-0627">Porphyrin biosynthesis</keyword>
<keyword evidence="2 8" id="KW-0489">Methyltransferase</keyword>
<evidence type="ECO:0000259" key="6">
    <source>
        <dbReference type="Pfam" id="PF00590"/>
    </source>
</evidence>
<evidence type="ECO:0000313" key="9">
    <source>
        <dbReference type="Proteomes" id="UP001375370"/>
    </source>
</evidence>
<dbReference type="SUPFAM" id="SSF69618">
    <property type="entry name" value="HemD-like"/>
    <property type="match status" value="1"/>
</dbReference>
<dbReference type="InterPro" id="IPR050161">
    <property type="entry name" value="Siro_Cobalamin_biosynth"/>
</dbReference>
<name>A0ABZ2J759_9CHLR</name>
<dbReference type="Gene3D" id="3.40.1010.10">
    <property type="entry name" value="Cobalt-precorrin-4 Transmethylase, Domain 1"/>
    <property type="match status" value="1"/>
</dbReference>
<dbReference type="SUPFAM" id="SSF53790">
    <property type="entry name" value="Tetrapyrrole methylase"/>
    <property type="match status" value="1"/>
</dbReference>
<dbReference type="InterPro" id="IPR036108">
    <property type="entry name" value="4pyrrol_syn_uPrphyn_synt_sf"/>
</dbReference>
<dbReference type="Pfam" id="PF00590">
    <property type="entry name" value="TP_methylase"/>
    <property type="match status" value="1"/>
</dbReference>
<dbReference type="GO" id="GO:0004851">
    <property type="term" value="F:uroporphyrin-III C-methyltransferase activity"/>
    <property type="evidence" value="ECO:0007669"/>
    <property type="project" value="UniProtKB-EC"/>
</dbReference>
<keyword evidence="9" id="KW-1185">Reference proteome</keyword>
<sequence>MQQGMVYLVGAGPGDPGLITVKGLACLSKAEVIVYDHLLDECLMEAAQAGVEKIYAGKKAGCHALKQEEINQLLVDKAAAGKIVVRLKGGDPFVLGRGGEEAEALRNAGLPFEVVPGITSSISAPAYAGIPVTHRTLASSFSVITGHEDPAKETSSINWAKAAIATDTLVFLMGTANLPRIVAKLIEHGRAPQTPAAVIMNGTRPEQKVVTGTLDNIVEVARKGGIQPPSITVVGDVVSMRQKINWFDNRPLHGRKVLVTRSRSQASELSRALSARGAIAVELPVISIIAGDEARLDAAVNDAGRYDWVIFTSVNGVEAFFQSLDRQGKDSRWFAGSQIAAIGPATAAALEARCLRPDFMPAEYTAEAVLAGFGDEAVRGQRFLLPRADIAPPLLAEGLQQRGGEVVEIAAYRTRGEPGSDSDTAKSAAAGCEVITFCSSSTVEYLLKLIPAEELTGKIIACIGPVTAATAEQSGLKVTIQAGQHTIPGLVEAIEEYYAAEGDGE</sequence>
<feature type="domain" description="Tetrapyrrole biosynthesis uroporphyrinogen III synthase" evidence="7">
    <location>
        <begin position="267"/>
        <end position="492"/>
    </location>
</feature>
<dbReference type="NCBIfam" id="NF004790">
    <property type="entry name" value="PRK06136.1"/>
    <property type="match status" value="1"/>
</dbReference>
<evidence type="ECO:0000259" key="7">
    <source>
        <dbReference type="Pfam" id="PF02602"/>
    </source>
</evidence>
<dbReference type="Gene3D" id="3.40.50.10090">
    <property type="match status" value="2"/>
</dbReference>
<dbReference type="InterPro" id="IPR035996">
    <property type="entry name" value="4pyrrol_Methylase_sf"/>
</dbReference>
<dbReference type="InterPro" id="IPR014777">
    <property type="entry name" value="4pyrrole_Mease_sub1"/>
</dbReference>
<evidence type="ECO:0000256" key="3">
    <source>
        <dbReference type="ARBA" id="ARBA00022679"/>
    </source>
</evidence>
<dbReference type="InterPro" id="IPR003754">
    <property type="entry name" value="4pyrrol_synth_uPrphyn_synth"/>
</dbReference>
<evidence type="ECO:0000256" key="4">
    <source>
        <dbReference type="ARBA" id="ARBA00022691"/>
    </source>
</evidence>
<dbReference type="PROSITE" id="PS00839">
    <property type="entry name" value="SUMT_1"/>
    <property type="match status" value="1"/>
</dbReference>
<dbReference type="Proteomes" id="UP001375370">
    <property type="component" value="Chromosome"/>
</dbReference>
<dbReference type="EMBL" id="CP146612">
    <property type="protein sequence ID" value="WWX24991.1"/>
    <property type="molecule type" value="Genomic_DNA"/>
</dbReference>
<dbReference type="EC" id="2.1.1.107" evidence="1"/>
<keyword evidence="4" id="KW-0949">S-adenosyl-L-methionine</keyword>
<gene>
    <name evidence="8" type="primary">cobA</name>
    <name evidence="8" type="ORF">V8247_06945</name>
</gene>
<dbReference type="Gene3D" id="3.30.950.10">
    <property type="entry name" value="Methyltransferase, Cobalt-precorrin-4 Transmethylase, Domain 2"/>
    <property type="match status" value="1"/>
</dbReference>
<proteinExistence type="predicted"/>
<dbReference type="RefSeq" id="WP_338737124.1">
    <property type="nucleotide sequence ID" value="NZ_CP146612.1"/>
</dbReference>
<organism evidence="8 9">
    <name type="scientific">Candidatus Dehalogenimonas loeffleri</name>
    <dbReference type="NCBI Taxonomy" id="3127115"/>
    <lineage>
        <taxon>Bacteria</taxon>
        <taxon>Bacillati</taxon>
        <taxon>Chloroflexota</taxon>
        <taxon>Dehalococcoidia</taxon>
        <taxon>Dehalococcoidales</taxon>
        <taxon>Dehalococcoidaceae</taxon>
        <taxon>Dehalogenimonas</taxon>
    </lineage>
</organism>
<keyword evidence="3 8" id="KW-0808">Transferase</keyword>
<dbReference type="NCBIfam" id="TIGR01469">
    <property type="entry name" value="cobA_cysG_Cterm"/>
    <property type="match status" value="1"/>
</dbReference>
<dbReference type="Pfam" id="PF02602">
    <property type="entry name" value="HEM4"/>
    <property type="match status" value="1"/>
</dbReference>
<protein>
    <recommendedName>
        <fullName evidence="1">uroporphyrinogen-III C-methyltransferase</fullName>
        <ecNumber evidence="1">2.1.1.107</ecNumber>
    </recommendedName>
</protein>
<accession>A0ABZ2J759</accession>
<dbReference type="GO" id="GO:0032259">
    <property type="term" value="P:methylation"/>
    <property type="evidence" value="ECO:0007669"/>
    <property type="project" value="UniProtKB-KW"/>
</dbReference>
<dbReference type="InterPro" id="IPR006366">
    <property type="entry name" value="CobA/CysG_C"/>
</dbReference>
<dbReference type="InterPro" id="IPR003043">
    <property type="entry name" value="Uropor_MeTrfase_CS"/>
</dbReference>
<evidence type="ECO:0000256" key="5">
    <source>
        <dbReference type="ARBA" id="ARBA00023244"/>
    </source>
</evidence>
<evidence type="ECO:0000256" key="1">
    <source>
        <dbReference type="ARBA" id="ARBA00012162"/>
    </source>
</evidence>
<evidence type="ECO:0000313" key="8">
    <source>
        <dbReference type="EMBL" id="WWX24991.1"/>
    </source>
</evidence>
<dbReference type="InterPro" id="IPR000878">
    <property type="entry name" value="4pyrrol_Mease"/>
</dbReference>
<dbReference type="InterPro" id="IPR014776">
    <property type="entry name" value="4pyrrole_Mease_sub2"/>
</dbReference>
<dbReference type="PANTHER" id="PTHR45790:SF3">
    <property type="entry name" value="S-ADENOSYL-L-METHIONINE-DEPENDENT UROPORPHYRINOGEN III METHYLTRANSFERASE, CHLOROPLASTIC"/>
    <property type="match status" value="1"/>
</dbReference>
<dbReference type="CDD" id="cd11642">
    <property type="entry name" value="SUMT"/>
    <property type="match status" value="1"/>
</dbReference>
<reference evidence="8 9" key="1">
    <citation type="submission" date="2024-03" db="EMBL/GenBank/DDBJ databases">
        <title>A Dehalogenimonas Isolated from Estuarine Sediments Dihaloeliminates Chlorinated Alkanes.</title>
        <authorList>
            <person name="Yang Y."/>
            <person name="Wang H."/>
        </authorList>
    </citation>
    <scope>NUCLEOTIDE SEQUENCE [LARGE SCALE GENOMIC DNA]</scope>
    <source>
        <strain evidence="8 9">W</strain>
    </source>
</reference>
<evidence type="ECO:0000256" key="2">
    <source>
        <dbReference type="ARBA" id="ARBA00022603"/>
    </source>
</evidence>